<accession>A0A2A3E2M7</accession>
<keyword evidence="2" id="KW-1185">Reference proteome</keyword>
<evidence type="ECO:0000313" key="2">
    <source>
        <dbReference type="Proteomes" id="UP000242457"/>
    </source>
</evidence>
<gene>
    <name evidence="1" type="ORF">APICC_04903</name>
</gene>
<protein>
    <submittedName>
        <fullName evidence="1">Uncharacterized protein</fullName>
    </submittedName>
</protein>
<reference evidence="1 2" key="1">
    <citation type="submission" date="2014-07" db="EMBL/GenBank/DDBJ databases">
        <title>Genomic and transcriptomic analysis on Apis cerana provide comprehensive insights into honey bee biology.</title>
        <authorList>
            <person name="Diao Q."/>
            <person name="Sun L."/>
            <person name="Zheng H."/>
            <person name="Zheng H."/>
            <person name="Xu S."/>
            <person name="Wang S."/>
            <person name="Zeng Z."/>
            <person name="Hu F."/>
            <person name="Su S."/>
            <person name="Wu J."/>
        </authorList>
    </citation>
    <scope>NUCLEOTIDE SEQUENCE [LARGE SCALE GENOMIC DNA]</scope>
    <source>
        <tissue evidence="1">Pupae without intestine</tissue>
    </source>
</reference>
<sequence length="115" mass="13175">MFWKEPDALLGWSKGSRFVLIVGTITVDRGYDSRGEEESLKRMKNISQRSVNHLKYVEHIIFDEISLLCGQMTSRGTNNILYWTICGKEQYEKPGGCSFGLSYFLAIHSLVIAFF</sequence>
<dbReference type="EMBL" id="KZ288425">
    <property type="protein sequence ID" value="PBC25948.1"/>
    <property type="molecule type" value="Genomic_DNA"/>
</dbReference>
<evidence type="ECO:0000313" key="1">
    <source>
        <dbReference type="EMBL" id="PBC25948.1"/>
    </source>
</evidence>
<organism evidence="1 2">
    <name type="scientific">Apis cerana cerana</name>
    <name type="common">Oriental honeybee</name>
    <dbReference type="NCBI Taxonomy" id="94128"/>
    <lineage>
        <taxon>Eukaryota</taxon>
        <taxon>Metazoa</taxon>
        <taxon>Ecdysozoa</taxon>
        <taxon>Arthropoda</taxon>
        <taxon>Hexapoda</taxon>
        <taxon>Insecta</taxon>
        <taxon>Pterygota</taxon>
        <taxon>Neoptera</taxon>
        <taxon>Endopterygota</taxon>
        <taxon>Hymenoptera</taxon>
        <taxon>Apocrita</taxon>
        <taxon>Aculeata</taxon>
        <taxon>Apoidea</taxon>
        <taxon>Anthophila</taxon>
        <taxon>Apidae</taxon>
        <taxon>Apis</taxon>
    </lineage>
</organism>
<name>A0A2A3E2M7_APICC</name>
<proteinExistence type="predicted"/>
<dbReference type="Proteomes" id="UP000242457">
    <property type="component" value="Unassembled WGS sequence"/>
</dbReference>
<dbReference type="AlphaFoldDB" id="A0A2A3E2M7"/>